<feature type="compositionally biased region" description="Polar residues" evidence="1">
    <location>
        <begin position="1"/>
        <end position="11"/>
    </location>
</feature>
<gene>
    <name evidence="2" type="ORF">NE619_13955</name>
</gene>
<evidence type="ECO:0000313" key="2">
    <source>
        <dbReference type="EMBL" id="MCQ4637835.1"/>
    </source>
</evidence>
<name>A0ABT1RRL3_9FIRM</name>
<accession>A0ABT1RRL3</accession>
<sequence>QKNVSRRQTPQDAYRASDKTHSEDLTVAKPPLPLTPIRVPALGTPPLSFFPQAKKRFAQANSTGCVSRKR</sequence>
<feature type="compositionally biased region" description="Basic and acidic residues" evidence="1">
    <location>
        <begin position="15"/>
        <end position="26"/>
    </location>
</feature>
<dbReference type="RefSeq" id="WP_256133019.1">
    <property type="nucleotide sequence ID" value="NZ_JANFXK010000017.1"/>
</dbReference>
<proteinExistence type="predicted"/>
<feature type="non-terminal residue" evidence="2">
    <location>
        <position position="1"/>
    </location>
</feature>
<feature type="region of interest" description="Disordered" evidence="1">
    <location>
        <begin position="1"/>
        <end position="33"/>
    </location>
</feature>
<reference evidence="2 3" key="1">
    <citation type="submission" date="2022-06" db="EMBL/GenBank/DDBJ databases">
        <title>Isolation of gut microbiota from human fecal samples.</title>
        <authorList>
            <person name="Pamer E.G."/>
            <person name="Barat B."/>
            <person name="Waligurski E."/>
            <person name="Medina S."/>
            <person name="Paddock L."/>
            <person name="Mostad J."/>
        </authorList>
    </citation>
    <scope>NUCLEOTIDE SEQUENCE [LARGE SCALE GENOMIC DNA]</scope>
    <source>
        <strain evidence="2 3">SL.3.17</strain>
    </source>
</reference>
<keyword evidence="3" id="KW-1185">Reference proteome</keyword>
<organism evidence="2 3">
    <name type="scientific">Anaerovorax odorimutans</name>
    <dbReference type="NCBI Taxonomy" id="109327"/>
    <lineage>
        <taxon>Bacteria</taxon>
        <taxon>Bacillati</taxon>
        <taxon>Bacillota</taxon>
        <taxon>Clostridia</taxon>
        <taxon>Peptostreptococcales</taxon>
        <taxon>Anaerovoracaceae</taxon>
        <taxon>Anaerovorax</taxon>
    </lineage>
</organism>
<evidence type="ECO:0000256" key="1">
    <source>
        <dbReference type="SAM" id="MobiDB-lite"/>
    </source>
</evidence>
<dbReference type="Proteomes" id="UP001524502">
    <property type="component" value="Unassembled WGS sequence"/>
</dbReference>
<protein>
    <submittedName>
        <fullName evidence="2">Uncharacterized protein</fullName>
    </submittedName>
</protein>
<comment type="caution">
    <text evidence="2">The sequence shown here is derived from an EMBL/GenBank/DDBJ whole genome shotgun (WGS) entry which is preliminary data.</text>
</comment>
<evidence type="ECO:0000313" key="3">
    <source>
        <dbReference type="Proteomes" id="UP001524502"/>
    </source>
</evidence>
<dbReference type="EMBL" id="JANFXK010000017">
    <property type="protein sequence ID" value="MCQ4637835.1"/>
    <property type="molecule type" value="Genomic_DNA"/>
</dbReference>